<dbReference type="Proteomes" id="UP000189911">
    <property type="component" value="Chromosome E"/>
</dbReference>
<evidence type="ECO:0000313" key="10">
    <source>
        <dbReference type="Proteomes" id="UP000189911"/>
    </source>
</evidence>
<dbReference type="AlphaFoldDB" id="A0A1G4JSF2"/>
<dbReference type="CDD" id="cd13532">
    <property type="entry name" value="PBP2_PDT_like"/>
    <property type="match status" value="1"/>
</dbReference>
<dbReference type="PANTHER" id="PTHR21022">
    <property type="entry name" value="PREPHENATE DEHYDRATASE P PROTEIN"/>
    <property type="match status" value="1"/>
</dbReference>
<dbReference type="EC" id="4.2.1.51" evidence="2"/>
<dbReference type="InterPro" id="IPR045865">
    <property type="entry name" value="ACT-like_dom_sf"/>
</dbReference>
<keyword evidence="5" id="KW-0584">Phenylalanine biosynthesis</keyword>
<name>A0A1G4JSF2_9SACH</name>
<dbReference type="InterPro" id="IPR002912">
    <property type="entry name" value="ACT_dom"/>
</dbReference>
<comment type="pathway">
    <text evidence="1">Amino-acid biosynthesis; L-phenylalanine biosynthesis; phenylpyruvate from prephenate: step 1/1.</text>
</comment>
<keyword evidence="6" id="KW-0456">Lyase</keyword>
<evidence type="ECO:0000256" key="6">
    <source>
        <dbReference type="ARBA" id="ARBA00023239"/>
    </source>
</evidence>
<dbReference type="PANTHER" id="PTHR21022:SF19">
    <property type="entry name" value="PREPHENATE DEHYDRATASE-RELATED"/>
    <property type="match status" value="1"/>
</dbReference>
<dbReference type="InterPro" id="IPR008242">
    <property type="entry name" value="Chor_mutase/pphenate_deHydtase"/>
</dbReference>
<evidence type="ECO:0000256" key="2">
    <source>
        <dbReference type="ARBA" id="ARBA00013147"/>
    </source>
</evidence>
<evidence type="ECO:0000256" key="1">
    <source>
        <dbReference type="ARBA" id="ARBA00004741"/>
    </source>
</evidence>
<evidence type="ECO:0000259" key="8">
    <source>
        <dbReference type="PROSITE" id="PS51671"/>
    </source>
</evidence>
<reference evidence="10" key="1">
    <citation type="submission" date="2016-03" db="EMBL/GenBank/DDBJ databases">
        <authorList>
            <person name="Devillers Hugo."/>
        </authorList>
    </citation>
    <scope>NUCLEOTIDE SEQUENCE [LARGE SCALE GENOMIC DNA]</scope>
</reference>
<dbReference type="FunFam" id="3.40.190.10:FF:000254">
    <property type="entry name" value="Prephenate dehydratase"/>
    <property type="match status" value="1"/>
</dbReference>
<dbReference type="OrthoDB" id="983542at2759"/>
<dbReference type="PIRSF" id="PIRSF001500">
    <property type="entry name" value="Chor_mut_pdt_Ppr"/>
    <property type="match status" value="1"/>
</dbReference>
<dbReference type="Gene3D" id="3.30.70.260">
    <property type="match status" value="1"/>
</dbReference>
<evidence type="ECO:0000256" key="5">
    <source>
        <dbReference type="ARBA" id="ARBA00023222"/>
    </source>
</evidence>
<dbReference type="EMBL" id="LT598451">
    <property type="protein sequence ID" value="SCU93801.1"/>
    <property type="molecule type" value="Genomic_DNA"/>
</dbReference>
<dbReference type="GO" id="GO:0005737">
    <property type="term" value="C:cytoplasm"/>
    <property type="evidence" value="ECO:0007669"/>
    <property type="project" value="TreeGrafter"/>
</dbReference>
<dbReference type="GO" id="GO:0004664">
    <property type="term" value="F:prephenate dehydratase activity"/>
    <property type="evidence" value="ECO:0007669"/>
    <property type="project" value="UniProtKB-EC"/>
</dbReference>
<dbReference type="InterPro" id="IPR001086">
    <property type="entry name" value="Preph_deHydtase"/>
</dbReference>
<dbReference type="PROSITE" id="PS51671">
    <property type="entry name" value="ACT"/>
    <property type="match status" value="1"/>
</dbReference>
<evidence type="ECO:0000256" key="4">
    <source>
        <dbReference type="ARBA" id="ARBA00023141"/>
    </source>
</evidence>
<gene>
    <name evidence="9" type="ORF">LANO_0E04830G</name>
</gene>
<keyword evidence="3" id="KW-0028">Amino-acid biosynthesis</keyword>
<dbReference type="CDD" id="cd04905">
    <property type="entry name" value="ACT_CM-PDT"/>
    <property type="match status" value="1"/>
</dbReference>
<feature type="domain" description="Prephenate dehydratase" evidence="7">
    <location>
        <begin position="3"/>
        <end position="209"/>
    </location>
</feature>
<keyword evidence="10" id="KW-1185">Reference proteome</keyword>
<dbReference type="PROSITE" id="PS51171">
    <property type="entry name" value="PREPHENATE_DEHYDR_3"/>
    <property type="match status" value="1"/>
</dbReference>
<protein>
    <recommendedName>
        <fullName evidence="2">prephenate dehydratase</fullName>
        <ecNumber evidence="2">4.2.1.51</ecNumber>
    </recommendedName>
</protein>
<keyword evidence="4" id="KW-0057">Aromatic amino acid biosynthesis</keyword>
<dbReference type="UniPathway" id="UPA00121">
    <property type="reaction ID" value="UER00345"/>
</dbReference>
<feature type="domain" description="ACT" evidence="8">
    <location>
        <begin position="234"/>
        <end position="309"/>
    </location>
</feature>
<dbReference type="SUPFAM" id="SSF53850">
    <property type="entry name" value="Periplasmic binding protein-like II"/>
    <property type="match status" value="1"/>
</dbReference>
<evidence type="ECO:0000259" key="7">
    <source>
        <dbReference type="PROSITE" id="PS51171"/>
    </source>
</evidence>
<evidence type="ECO:0000313" key="9">
    <source>
        <dbReference type="EMBL" id="SCU93801.1"/>
    </source>
</evidence>
<dbReference type="GO" id="GO:0009094">
    <property type="term" value="P:L-phenylalanine biosynthetic process"/>
    <property type="evidence" value="ECO:0007669"/>
    <property type="project" value="UniProtKB-UniPathway"/>
</dbReference>
<proteinExistence type="predicted"/>
<dbReference type="SUPFAM" id="SSF55021">
    <property type="entry name" value="ACT-like"/>
    <property type="match status" value="1"/>
</dbReference>
<dbReference type="Pfam" id="PF00800">
    <property type="entry name" value="PDT"/>
    <property type="match status" value="1"/>
</dbReference>
<accession>A0A1G4JSF2</accession>
<dbReference type="Gene3D" id="3.40.190.10">
    <property type="entry name" value="Periplasmic binding protein-like II"/>
    <property type="match status" value="2"/>
</dbReference>
<organism evidence="9 10">
    <name type="scientific">Lachancea nothofagi CBS 11611</name>
    <dbReference type="NCBI Taxonomy" id="1266666"/>
    <lineage>
        <taxon>Eukaryota</taxon>
        <taxon>Fungi</taxon>
        <taxon>Dikarya</taxon>
        <taxon>Ascomycota</taxon>
        <taxon>Saccharomycotina</taxon>
        <taxon>Saccharomycetes</taxon>
        <taxon>Saccharomycetales</taxon>
        <taxon>Saccharomycetaceae</taxon>
        <taxon>Lachancea</taxon>
    </lineage>
</organism>
<evidence type="ECO:0000256" key="3">
    <source>
        <dbReference type="ARBA" id="ARBA00022605"/>
    </source>
</evidence>
<sequence>MVNVAFLGPLGTYSHQAALQQFPDAGTVYTPVETIPQCFEELANDKSLDYAVVPLENSTNGQVVFTYDILRDLMNGCEKYNGNEALPELEIVAEQYVSIDLCLIASGAIDLTSFGKETDVKVYSHPQVWGQTTNYLKRLGQKVGSLRLIDSASTSGAVQMCCEEGNSVANEVSLAIASSTAANLHTAHILDGPINDKRGNTTRFLTLRRRKPKEPPLAARPSSPITKDQKVSILTFVVKQDSPGSLVDVLNVLKEHQINMCSISSRPYHYPKENENSIQQEDTESKKRKWQYIFFIEVNHDSSVDWTLVIAGISSNSLKFCFWGTFYRNIRYFETS</sequence>